<proteinExistence type="predicted"/>
<protein>
    <submittedName>
        <fullName evidence="4">ATPases involved in chromosome partitioning-like protein</fullName>
    </submittedName>
</protein>
<sequence>MAVRVAFVSGSKGGTGKSVLSSLASFELASMGRKVLLVDLGELGSSTQLCLAEDPGPPYLSDFFQGKASWRDVIVASPWEKLFVAPSSKQQGPVDADSLEYLLEAVDGYVDFVVLDMPAYPGTLYDPVAALAEVLALVMNPDKLSFSAVGGWYVGREFARRKLALPVLNKYHPVMSPWLDRLREYFGAVFTVSFDPALTFAYTETIADAHKHLSKKTREEVKLLVQRLDKPLLKVTR</sequence>
<dbReference type="EnsemblBacteria" id="ABL78127">
    <property type="protein sequence ID" value="ABL78127"/>
    <property type="gene ID" value="Tpen_0725"/>
</dbReference>
<dbReference type="eggNOG" id="arCOG00589">
    <property type="taxonomic scope" value="Archaea"/>
</dbReference>
<reference evidence="5" key="1">
    <citation type="journal article" date="2008" name="J. Bacteriol.">
        <title>Genome sequence of Thermofilum pendens reveals an exceptional loss of biosynthetic pathways without genome reduction.</title>
        <authorList>
            <person name="Anderson I."/>
            <person name="Rodriguez J."/>
            <person name="Susanti D."/>
            <person name="Porat I."/>
            <person name="Reich C."/>
            <person name="Ulrich L.E."/>
            <person name="Elkins J.G."/>
            <person name="Mavromatis K."/>
            <person name="Lykidis A."/>
            <person name="Kim E."/>
            <person name="Thompson L.S."/>
            <person name="Nolan M."/>
            <person name="Land M."/>
            <person name="Copeland A."/>
            <person name="Lapidus A."/>
            <person name="Lucas S."/>
            <person name="Detter C."/>
            <person name="Zhulin I.B."/>
            <person name="Olsen G.J."/>
            <person name="Whitman W."/>
            <person name="Mukhopadhyay B."/>
            <person name="Bristow J."/>
            <person name="Kyrpides N."/>
        </authorList>
    </citation>
    <scope>NUCLEOTIDE SEQUENCE [LARGE SCALE GENOMIC DNA]</scope>
    <source>
        <strain evidence="5">DSM 2475 / Hrk 5</strain>
    </source>
</reference>
<dbReference type="PANTHER" id="PTHR43384">
    <property type="entry name" value="SEPTUM SITE-DETERMINING PROTEIN MIND HOMOLOG, CHLOROPLASTIC-RELATED"/>
    <property type="match status" value="1"/>
</dbReference>
<dbReference type="KEGG" id="tpe:Tpen_0725"/>
<dbReference type="SUPFAM" id="SSF52540">
    <property type="entry name" value="P-loop containing nucleoside triphosphate hydrolases"/>
    <property type="match status" value="1"/>
</dbReference>
<dbReference type="Pfam" id="PF13614">
    <property type="entry name" value="AAA_31"/>
    <property type="match status" value="1"/>
</dbReference>
<evidence type="ECO:0000256" key="2">
    <source>
        <dbReference type="ARBA" id="ARBA00022840"/>
    </source>
</evidence>
<accession>A1RY47</accession>
<gene>
    <name evidence="4" type="ordered locus">Tpen_0725</name>
</gene>
<evidence type="ECO:0000313" key="4">
    <source>
        <dbReference type="EMBL" id="ABL78127.1"/>
    </source>
</evidence>
<dbReference type="GO" id="GO:0016887">
    <property type="term" value="F:ATP hydrolysis activity"/>
    <property type="evidence" value="ECO:0007669"/>
    <property type="project" value="TreeGrafter"/>
</dbReference>
<dbReference type="InterPro" id="IPR025669">
    <property type="entry name" value="AAA_dom"/>
</dbReference>
<dbReference type="InterPro" id="IPR027417">
    <property type="entry name" value="P-loop_NTPase"/>
</dbReference>
<evidence type="ECO:0000313" key="5">
    <source>
        <dbReference type="Proteomes" id="UP000000641"/>
    </source>
</evidence>
<keyword evidence="2" id="KW-0067">ATP-binding</keyword>
<feature type="domain" description="AAA" evidence="3">
    <location>
        <begin position="5"/>
        <end position="141"/>
    </location>
</feature>
<dbReference type="GO" id="GO:0005524">
    <property type="term" value="F:ATP binding"/>
    <property type="evidence" value="ECO:0007669"/>
    <property type="project" value="UniProtKB-KW"/>
</dbReference>
<dbReference type="InterPro" id="IPR050625">
    <property type="entry name" value="ParA/MinD_ATPase"/>
</dbReference>
<keyword evidence="1" id="KW-0547">Nucleotide-binding</keyword>
<dbReference type="GO" id="GO:0051782">
    <property type="term" value="P:negative regulation of cell division"/>
    <property type="evidence" value="ECO:0007669"/>
    <property type="project" value="TreeGrafter"/>
</dbReference>
<evidence type="ECO:0000259" key="3">
    <source>
        <dbReference type="Pfam" id="PF13614"/>
    </source>
</evidence>
<dbReference type="AlphaFoldDB" id="A1RY47"/>
<dbReference type="EMBL" id="CP000505">
    <property type="protein sequence ID" value="ABL78127.1"/>
    <property type="molecule type" value="Genomic_DNA"/>
</dbReference>
<dbReference type="PANTHER" id="PTHR43384:SF6">
    <property type="entry name" value="SEPTUM SITE-DETERMINING PROTEIN MIND HOMOLOG, CHLOROPLASTIC"/>
    <property type="match status" value="1"/>
</dbReference>
<dbReference type="Proteomes" id="UP000000641">
    <property type="component" value="Chromosome"/>
</dbReference>
<dbReference type="HOGENOM" id="CLU_1159106_0_0_2"/>
<dbReference type="STRING" id="368408.Tpen_0725"/>
<keyword evidence="5" id="KW-1185">Reference proteome</keyword>
<dbReference type="GO" id="GO:0005829">
    <property type="term" value="C:cytosol"/>
    <property type="evidence" value="ECO:0007669"/>
    <property type="project" value="TreeGrafter"/>
</dbReference>
<organism evidence="4 5">
    <name type="scientific">Thermofilum pendens (strain DSM 2475 / Hrk 5)</name>
    <dbReference type="NCBI Taxonomy" id="368408"/>
    <lineage>
        <taxon>Archaea</taxon>
        <taxon>Thermoproteota</taxon>
        <taxon>Thermoprotei</taxon>
        <taxon>Thermofilales</taxon>
        <taxon>Thermofilaceae</taxon>
        <taxon>Thermofilum</taxon>
    </lineage>
</organism>
<evidence type="ECO:0000256" key="1">
    <source>
        <dbReference type="ARBA" id="ARBA00022741"/>
    </source>
</evidence>
<dbReference type="GO" id="GO:0009898">
    <property type="term" value="C:cytoplasmic side of plasma membrane"/>
    <property type="evidence" value="ECO:0007669"/>
    <property type="project" value="TreeGrafter"/>
</dbReference>
<name>A1RY47_THEPD</name>
<dbReference type="Gene3D" id="3.40.50.300">
    <property type="entry name" value="P-loop containing nucleotide triphosphate hydrolases"/>
    <property type="match status" value="1"/>
</dbReference>